<feature type="domain" description="FAM20 C-terminal" evidence="9">
    <location>
        <begin position="261"/>
        <end position="468"/>
    </location>
</feature>
<keyword evidence="4" id="KW-1015">Disulfide bond</keyword>
<feature type="binding site" evidence="7">
    <location>
        <position position="195"/>
    </location>
    <ligand>
        <name>ATP</name>
        <dbReference type="ChEBI" id="CHEBI:30616"/>
    </ligand>
</feature>
<evidence type="ECO:0000256" key="8">
    <source>
        <dbReference type="PIRSR" id="PIRSR624869-3"/>
    </source>
</evidence>
<keyword evidence="3" id="KW-0333">Golgi apparatus</keyword>
<feature type="binding site" evidence="7">
    <location>
        <position position="379"/>
    </location>
    <ligand>
        <name>ATP</name>
        <dbReference type="ChEBI" id="CHEBI:30616"/>
    </ligand>
</feature>
<comment type="subcellular location">
    <subcellularLocation>
        <location evidence="1">Golgi apparatus</location>
    </subcellularLocation>
</comment>
<dbReference type="EMBL" id="PZQS01000011">
    <property type="protein sequence ID" value="PVD22221.1"/>
    <property type="molecule type" value="Genomic_DNA"/>
</dbReference>
<evidence type="ECO:0000256" key="2">
    <source>
        <dbReference type="ARBA" id="ARBA00006557"/>
    </source>
</evidence>
<accession>A0A2T7NM34</accession>
<proteinExistence type="inferred from homology"/>
<keyword evidence="8" id="KW-0464">Manganese</keyword>
<dbReference type="Proteomes" id="UP000245119">
    <property type="component" value="Linkage Group LG11"/>
</dbReference>
<reference evidence="10 11" key="1">
    <citation type="submission" date="2018-04" db="EMBL/GenBank/DDBJ databases">
        <title>The genome of golden apple snail Pomacea canaliculata provides insight into stress tolerance and invasive adaptation.</title>
        <authorList>
            <person name="Liu C."/>
            <person name="Liu B."/>
            <person name="Ren Y."/>
            <person name="Zhang Y."/>
            <person name="Wang H."/>
            <person name="Li S."/>
            <person name="Jiang F."/>
            <person name="Yin L."/>
            <person name="Zhang G."/>
            <person name="Qian W."/>
            <person name="Fan W."/>
        </authorList>
    </citation>
    <scope>NUCLEOTIDE SEQUENCE [LARGE SCALE GENOMIC DNA]</scope>
    <source>
        <strain evidence="10">SZHN2017</strain>
        <tissue evidence="10">Muscle</tissue>
    </source>
</reference>
<keyword evidence="8" id="KW-0479">Metal-binding</keyword>
<dbReference type="InterPro" id="IPR009581">
    <property type="entry name" value="FAM20_C"/>
</dbReference>
<keyword evidence="5" id="KW-0325">Glycoprotein</keyword>
<comment type="caution">
    <text evidence="10">The sequence shown here is derived from an EMBL/GenBank/DDBJ whole genome shotgun (WGS) entry which is preliminary data.</text>
</comment>
<keyword evidence="7" id="KW-0547">Nucleotide-binding</keyword>
<feature type="binding site" evidence="8">
    <location>
        <position position="214"/>
    </location>
    <ligand>
        <name>Mn(2+)</name>
        <dbReference type="ChEBI" id="CHEBI:29035"/>
    </ligand>
</feature>
<evidence type="ECO:0000259" key="9">
    <source>
        <dbReference type="Pfam" id="PF06702"/>
    </source>
</evidence>
<dbReference type="GO" id="GO:0046872">
    <property type="term" value="F:metal ion binding"/>
    <property type="evidence" value="ECO:0007669"/>
    <property type="project" value="UniProtKB-KW"/>
</dbReference>
<sequence length="474" mass="53661">MDEESDIFPTGQLINQYHDHGHNFTPDGWSPIPASVRPLREAHEPSRHTSSWKRAYIPGLVKHRLRLLVAVAVAVIMFCFSLSDTALHTSPASPWAKETTEDKETIVPTLELKVERLVQKHRVDLNRSLVGALSPWQTASAWVTSRQIIPDFAPRLGAILGALAKGEVTQANINTAGTQLKLTLELEGQQMVVFKPMFYERSTFLALAGKLGRDRHNAEIASFHLSRILNIRRVPLAVGRLLNLRGEVIPVATQSLMETFYVKDGRDCFYGACRHCTELSGVCTNQKLLEGVVILWLPPEITLSKVRHPWRLDFKTAILNNSHKTYCDVLRRLDVYRRHRFLLLDIMDTAVFDFLTGNNDRHHVEFTNDTDTGMLVMLDNGKSFGNPYYDEVAILAPLQDCCMLRMSTWNSLQLLRDGVLSRVLKEVLRSDPIHPVLIDSHFLALDRRLKKVFQELDTCVQTTGLDNVLVDDGL</sequence>
<dbReference type="PANTHER" id="PTHR12450:SF14">
    <property type="entry name" value="GLYCOSAMINOGLYCAN XYLOSYLKINASE"/>
    <property type="match status" value="1"/>
</dbReference>
<evidence type="ECO:0000313" key="10">
    <source>
        <dbReference type="EMBL" id="PVD22221.1"/>
    </source>
</evidence>
<evidence type="ECO:0000256" key="3">
    <source>
        <dbReference type="ARBA" id="ARBA00023034"/>
    </source>
</evidence>
<evidence type="ECO:0000256" key="6">
    <source>
        <dbReference type="PIRSR" id="PIRSR624869-1"/>
    </source>
</evidence>
<comment type="cofactor">
    <cofactor evidence="8">
        <name>Mn(2+)</name>
        <dbReference type="ChEBI" id="CHEBI:29035"/>
    </cofactor>
</comment>
<feature type="binding site" evidence="8">
    <location>
        <position position="379"/>
    </location>
    <ligand>
        <name>Mn(2+)</name>
        <dbReference type="ChEBI" id="CHEBI:29035"/>
    </ligand>
</feature>
<organism evidence="10 11">
    <name type="scientific">Pomacea canaliculata</name>
    <name type="common">Golden apple snail</name>
    <dbReference type="NCBI Taxonomy" id="400727"/>
    <lineage>
        <taxon>Eukaryota</taxon>
        <taxon>Metazoa</taxon>
        <taxon>Spiralia</taxon>
        <taxon>Lophotrochozoa</taxon>
        <taxon>Mollusca</taxon>
        <taxon>Gastropoda</taxon>
        <taxon>Caenogastropoda</taxon>
        <taxon>Architaenioglossa</taxon>
        <taxon>Ampullarioidea</taxon>
        <taxon>Ampullariidae</taxon>
        <taxon>Pomacea</taxon>
    </lineage>
</organism>
<feature type="binding site" evidence="7">
    <location>
        <position position="179"/>
    </location>
    <ligand>
        <name>ATP</name>
        <dbReference type="ChEBI" id="CHEBI:30616"/>
    </ligand>
</feature>
<dbReference type="GO" id="GO:0005524">
    <property type="term" value="F:ATP binding"/>
    <property type="evidence" value="ECO:0007669"/>
    <property type="project" value="UniProtKB-KW"/>
</dbReference>
<feature type="active site" evidence="6">
    <location>
        <position position="360"/>
    </location>
</feature>
<name>A0A2T7NM34_POMCA</name>
<evidence type="ECO:0000313" key="11">
    <source>
        <dbReference type="Proteomes" id="UP000245119"/>
    </source>
</evidence>
<keyword evidence="11" id="KW-1185">Reference proteome</keyword>
<feature type="binding site" evidence="7">
    <location>
        <begin position="294"/>
        <end position="297"/>
    </location>
    <ligand>
        <name>ATP</name>
        <dbReference type="ChEBI" id="CHEBI:30616"/>
    </ligand>
</feature>
<dbReference type="STRING" id="400727.A0A2T7NM34"/>
<dbReference type="Pfam" id="PF06702">
    <property type="entry name" value="Fam20C"/>
    <property type="match status" value="1"/>
</dbReference>
<dbReference type="OrthoDB" id="8583677at2759"/>
<comment type="similarity">
    <text evidence="2">Belongs to the FAM20 family.</text>
</comment>
<dbReference type="GO" id="GO:0016773">
    <property type="term" value="F:phosphotransferase activity, alcohol group as acceptor"/>
    <property type="evidence" value="ECO:0007669"/>
    <property type="project" value="TreeGrafter"/>
</dbReference>
<protein>
    <recommendedName>
        <fullName evidence="9">FAM20 C-terminal domain-containing protein</fullName>
    </recommendedName>
</protein>
<dbReference type="AlphaFoldDB" id="A0A2T7NM34"/>
<evidence type="ECO:0000256" key="1">
    <source>
        <dbReference type="ARBA" id="ARBA00004555"/>
    </source>
</evidence>
<dbReference type="PANTHER" id="PTHR12450">
    <property type="entry name" value="DENTIN MATRIX PROTEIN 4 PROTEIN FAM20"/>
    <property type="match status" value="1"/>
</dbReference>
<dbReference type="GO" id="GO:0005794">
    <property type="term" value="C:Golgi apparatus"/>
    <property type="evidence" value="ECO:0007669"/>
    <property type="project" value="UniProtKB-SubCell"/>
</dbReference>
<keyword evidence="7" id="KW-0067">ATP-binding</keyword>
<evidence type="ECO:0000256" key="5">
    <source>
        <dbReference type="ARBA" id="ARBA00023180"/>
    </source>
</evidence>
<dbReference type="InterPro" id="IPR024869">
    <property type="entry name" value="FAM20"/>
</dbReference>
<feature type="binding site" evidence="7">
    <location>
        <position position="365"/>
    </location>
    <ligand>
        <name>ATP</name>
        <dbReference type="ChEBI" id="CHEBI:30616"/>
    </ligand>
</feature>
<gene>
    <name evidence="10" type="ORF">C0Q70_18027</name>
</gene>
<evidence type="ECO:0000256" key="4">
    <source>
        <dbReference type="ARBA" id="ARBA00023157"/>
    </source>
</evidence>
<evidence type="ECO:0000256" key="7">
    <source>
        <dbReference type="PIRSR" id="PIRSR624869-2"/>
    </source>
</evidence>